<dbReference type="InterPro" id="IPR045090">
    <property type="entry name" value="Pept_M3A_M3B"/>
</dbReference>
<evidence type="ECO:0000256" key="4">
    <source>
        <dbReference type="ARBA" id="ARBA00022801"/>
    </source>
</evidence>
<evidence type="ECO:0000259" key="7">
    <source>
        <dbReference type="Pfam" id="PF01432"/>
    </source>
</evidence>
<dbReference type="Proteomes" id="UP001596201">
    <property type="component" value="Unassembled WGS sequence"/>
</dbReference>
<comment type="cofactor">
    <cofactor evidence="1">
        <name>Zn(2+)</name>
        <dbReference type="ChEBI" id="CHEBI:29105"/>
    </cofactor>
</comment>
<evidence type="ECO:0000256" key="5">
    <source>
        <dbReference type="ARBA" id="ARBA00022833"/>
    </source>
</evidence>
<dbReference type="Gene3D" id="1.10.287.830">
    <property type="entry name" value="putative peptidase helix hairpin domain like"/>
    <property type="match status" value="1"/>
</dbReference>
<sequence>MSTVPERGEIDQQYKWSLDSIYATDEDWEAAFERVSERVEELAAYEGRTTESAETLLELLELYEEVSREASQVVSYARMRSHEDTRDQEYQAMSGRAQTLSSELSSAGSFVEPELQELDESDVEAFVEAEPALAEYEHFFDDTLRMKPHTRSAEVEELLADLSEVTGSPGDIYNMLSNADLTFPTVEKPDGEAVEISQGNFTKLQKHPNREFRKEVYEQFHGEWDAVHNTVGTTLKNSIKSDVKLARARNYDTARESALDGPNVPVEVYDTLLETVRDNLDRLHRHAELKREALDVDELRMWDLYMSLTGDEGPEVSYEEAKDHIVEAVAPLGEEYQSRLAEGLEDRWVDVYENRGKRAGAYSGGTYDTQPFIMMNYQDDIASMFTLAHELGHSMHSLLASEEQPWIDYQYDIFVAEVASTVNETLLTHHLLETVEDPEFRAHVLDEYLERVRSTLYRQTMFADFELQIHQRAEDGEPLTPATFDEIYGGLKADYYEPAETDDLIAKEWMRIPHFYYNYYVYQYSTGISAAVSIVQRILDEGEPAAADYREALQTGGGKYPLETLETAGVDMTSPEPIEDALATYGDYLDEMADLMDLDPN</sequence>
<organism evidence="9 10">
    <name type="scientific">Salinirubrum litoreum</name>
    <dbReference type="NCBI Taxonomy" id="1126234"/>
    <lineage>
        <taxon>Archaea</taxon>
        <taxon>Methanobacteriati</taxon>
        <taxon>Methanobacteriota</taxon>
        <taxon>Stenosarchaea group</taxon>
        <taxon>Halobacteria</taxon>
        <taxon>Halobacteriales</taxon>
        <taxon>Haloferacaceae</taxon>
        <taxon>Salinirubrum</taxon>
    </lineage>
</organism>
<dbReference type="InterPro" id="IPR042088">
    <property type="entry name" value="OligoPept_F_C"/>
</dbReference>
<dbReference type="Pfam" id="PF08439">
    <property type="entry name" value="Peptidase_M3_N"/>
    <property type="match status" value="1"/>
</dbReference>
<feature type="domain" description="Oligopeptidase F N-terminal" evidence="8">
    <location>
        <begin position="114"/>
        <end position="183"/>
    </location>
</feature>
<feature type="domain" description="Peptidase M3A/M3B catalytic" evidence="7">
    <location>
        <begin position="204"/>
        <end position="583"/>
    </location>
</feature>
<dbReference type="InterPro" id="IPR004438">
    <property type="entry name" value="Peptidase_M3B"/>
</dbReference>
<keyword evidence="6" id="KW-0482">Metalloprotease</keyword>
<reference evidence="9 10" key="1">
    <citation type="journal article" date="2019" name="Int. J. Syst. Evol. Microbiol.">
        <title>The Global Catalogue of Microorganisms (GCM) 10K type strain sequencing project: providing services to taxonomists for standard genome sequencing and annotation.</title>
        <authorList>
            <consortium name="The Broad Institute Genomics Platform"/>
            <consortium name="The Broad Institute Genome Sequencing Center for Infectious Disease"/>
            <person name="Wu L."/>
            <person name="Ma J."/>
        </authorList>
    </citation>
    <scope>NUCLEOTIDE SEQUENCE [LARGE SCALE GENOMIC DNA]</scope>
    <source>
        <strain evidence="9 10">CGMCC 1.12237</strain>
    </source>
</reference>
<name>A0ABD5R5S3_9EURY</name>
<dbReference type="Pfam" id="PF01432">
    <property type="entry name" value="Peptidase_M3"/>
    <property type="match status" value="1"/>
</dbReference>
<dbReference type="SUPFAM" id="SSF55486">
    <property type="entry name" value="Metalloproteases ('zincins'), catalytic domain"/>
    <property type="match status" value="1"/>
</dbReference>
<keyword evidence="4" id="KW-0378">Hydrolase</keyword>
<dbReference type="GO" id="GO:0006508">
    <property type="term" value="P:proteolysis"/>
    <property type="evidence" value="ECO:0007669"/>
    <property type="project" value="UniProtKB-KW"/>
</dbReference>
<gene>
    <name evidence="9" type="primary">pepF</name>
    <name evidence="9" type="ORF">ACFPJ5_00260</name>
</gene>
<dbReference type="CDD" id="cd09608">
    <property type="entry name" value="M3B_PepF"/>
    <property type="match status" value="1"/>
</dbReference>
<proteinExistence type="predicted"/>
<evidence type="ECO:0000256" key="3">
    <source>
        <dbReference type="ARBA" id="ARBA00022723"/>
    </source>
</evidence>
<evidence type="ECO:0000313" key="9">
    <source>
        <dbReference type="EMBL" id="MFC5365353.1"/>
    </source>
</evidence>
<dbReference type="PANTHER" id="PTHR11804">
    <property type="entry name" value="PROTEASE M3 THIMET OLIGOPEPTIDASE-RELATED"/>
    <property type="match status" value="1"/>
</dbReference>
<protein>
    <submittedName>
        <fullName evidence="9">Oligoendopeptidase F</fullName>
    </submittedName>
</protein>
<dbReference type="EMBL" id="JBHSKX010000001">
    <property type="protein sequence ID" value="MFC5365353.1"/>
    <property type="molecule type" value="Genomic_DNA"/>
</dbReference>
<comment type="caution">
    <text evidence="9">The sequence shown here is derived from an EMBL/GenBank/DDBJ whole genome shotgun (WGS) entry which is preliminary data.</text>
</comment>
<keyword evidence="5" id="KW-0862">Zinc</keyword>
<dbReference type="InterPro" id="IPR013647">
    <property type="entry name" value="OligopepF_N_dom"/>
</dbReference>
<dbReference type="AlphaFoldDB" id="A0ABD5R5S3"/>
<keyword evidence="10" id="KW-1185">Reference proteome</keyword>
<evidence type="ECO:0000256" key="2">
    <source>
        <dbReference type="ARBA" id="ARBA00022670"/>
    </source>
</evidence>
<keyword evidence="3" id="KW-0479">Metal-binding</keyword>
<dbReference type="Gene3D" id="1.20.140.70">
    <property type="entry name" value="Oligopeptidase f, N-terminal domain"/>
    <property type="match status" value="1"/>
</dbReference>
<dbReference type="RefSeq" id="WP_227229352.1">
    <property type="nucleotide sequence ID" value="NZ_JAJCVJ010000001.1"/>
</dbReference>
<evidence type="ECO:0000256" key="1">
    <source>
        <dbReference type="ARBA" id="ARBA00001947"/>
    </source>
</evidence>
<dbReference type="NCBIfam" id="TIGR00181">
    <property type="entry name" value="pepF"/>
    <property type="match status" value="1"/>
</dbReference>
<dbReference type="InterPro" id="IPR001567">
    <property type="entry name" value="Pept_M3A_M3B_dom"/>
</dbReference>
<dbReference type="GO" id="GO:0046872">
    <property type="term" value="F:metal ion binding"/>
    <property type="evidence" value="ECO:0007669"/>
    <property type="project" value="UniProtKB-KW"/>
</dbReference>
<dbReference type="PANTHER" id="PTHR11804:SF84">
    <property type="entry name" value="SACCHAROLYSIN"/>
    <property type="match status" value="1"/>
</dbReference>
<evidence type="ECO:0000313" key="10">
    <source>
        <dbReference type="Proteomes" id="UP001596201"/>
    </source>
</evidence>
<evidence type="ECO:0000256" key="6">
    <source>
        <dbReference type="ARBA" id="ARBA00023049"/>
    </source>
</evidence>
<keyword evidence="2" id="KW-0645">Protease</keyword>
<evidence type="ECO:0000259" key="8">
    <source>
        <dbReference type="Pfam" id="PF08439"/>
    </source>
</evidence>
<dbReference type="Gene3D" id="1.10.1370.20">
    <property type="entry name" value="Oligoendopeptidase f, C-terminal domain"/>
    <property type="match status" value="1"/>
</dbReference>
<accession>A0ABD5R5S3</accession>
<dbReference type="GO" id="GO:0008237">
    <property type="term" value="F:metallopeptidase activity"/>
    <property type="evidence" value="ECO:0007669"/>
    <property type="project" value="UniProtKB-KW"/>
</dbReference>